<accession>A0A2X0IFQ9</accession>
<dbReference type="InterPro" id="IPR003594">
    <property type="entry name" value="HATPase_dom"/>
</dbReference>
<dbReference type="InterPro" id="IPR036890">
    <property type="entry name" value="HATPase_C_sf"/>
</dbReference>
<evidence type="ECO:0000256" key="2">
    <source>
        <dbReference type="ARBA" id="ARBA00012438"/>
    </source>
</evidence>
<dbReference type="PANTHER" id="PTHR24421:SF10">
    <property type="entry name" value="NITRATE_NITRITE SENSOR PROTEIN NARQ"/>
    <property type="match status" value="1"/>
</dbReference>
<dbReference type="SUPFAM" id="SSF55874">
    <property type="entry name" value="ATPase domain of HSP90 chaperone/DNA topoisomerase II/histidine kinase"/>
    <property type="match status" value="1"/>
</dbReference>
<dbReference type="GO" id="GO:0000160">
    <property type="term" value="P:phosphorelay signal transduction system"/>
    <property type="evidence" value="ECO:0007669"/>
    <property type="project" value="UniProtKB-KW"/>
</dbReference>
<sequence>MRQDGGQIELTTADLTPQPTLADVTELAERVCRTGLPIDLTVTGTPVTLPPGADLAAYRAVQEALTNTIKHAQGASVQITITYAPAAVDVADTGGLPGTAIRPGSGHGLAGLRARLALYQGTVLAE</sequence>
<dbReference type="Proteomes" id="UP000248889">
    <property type="component" value="Unassembled WGS sequence"/>
</dbReference>
<proteinExistence type="predicted"/>
<feature type="domain" description="Histidine kinase/HSP90-like ATPase" evidence="6">
    <location>
        <begin position="56"/>
        <end position="123"/>
    </location>
</feature>
<organism evidence="7 8">
    <name type="scientific">Streptacidiphilus pinicola</name>
    <dbReference type="NCBI Taxonomy" id="2219663"/>
    <lineage>
        <taxon>Bacteria</taxon>
        <taxon>Bacillati</taxon>
        <taxon>Actinomycetota</taxon>
        <taxon>Actinomycetes</taxon>
        <taxon>Kitasatosporales</taxon>
        <taxon>Streptomycetaceae</taxon>
        <taxon>Streptacidiphilus</taxon>
    </lineage>
</organism>
<dbReference type="OrthoDB" id="227596at2"/>
<dbReference type="AlphaFoldDB" id="A0A2X0IFQ9"/>
<gene>
    <name evidence="7" type="ORF">DN069_27710</name>
</gene>
<dbReference type="CDD" id="cd16917">
    <property type="entry name" value="HATPase_UhpB-NarQ-NarX-like"/>
    <property type="match status" value="1"/>
</dbReference>
<keyword evidence="3" id="KW-0808">Transferase</keyword>
<dbReference type="PANTHER" id="PTHR24421">
    <property type="entry name" value="NITRATE/NITRITE SENSOR PROTEIN NARX-RELATED"/>
    <property type="match status" value="1"/>
</dbReference>
<evidence type="ECO:0000256" key="5">
    <source>
        <dbReference type="ARBA" id="ARBA00023012"/>
    </source>
</evidence>
<dbReference type="RefSeq" id="WP_111505466.1">
    <property type="nucleotide sequence ID" value="NZ_QKYN01000114.1"/>
</dbReference>
<evidence type="ECO:0000313" key="7">
    <source>
        <dbReference type="EMBL" id="RAG82453.1"/>
    </source>
</evidence>
<evidence type="ECO:0000256" key="1">
    <source>
        <dbReference type="ARBA" id="ARBA00000085"/>
    </source>
</evidence>
<name>A0A2X0IFQ9_9ACTN</name>
<keyword evidence="4" id="KW-0418">Kinase</keyword>
<dbReference type="GO" id="GO:0004673">
    <property type="term" value="F:protein histidine kinase activity"/>
    <property type="evidence" value="ECO:0007669"/>
    <property type="project" value="UniProtKB-EC"/>
</dbReference>
<keyword evidence="8" id="KW-1185">Reference proteome</keyword>
<dbReference type="InterPro" id="IPR050482">
    <property type="entry name" value="Sensor_HK_TwoCompSys"/>
</dbReference>
<comment type="caution">
    <text evidence="7">The sequence shown here is derived from an EMBL/GenBank/DDBJ whole genome shotgun (WGS) entry which is preliminary data.</text>
</comment>
<dbReference type="Pfam" id="PF02518">
    <property type="entry name" value="HATPase_c"/>
    <property type="match status" value="1"/>
</dbReference>
<dbReference type="EMBL" id="QKYN01000114">
    <property type="protein sequence ID" value="RAG82453.1"/>
    <property type="molecule type" value="Genomic_DNA"/>
</dbReference>
<reference evidence="7 8" key="1">
    <citation type="submission" date="2018-06" db="EMBL/GenBank/DDBJ databases">
        <title>Streptacidiphilus pinicola sp. nov., isolated from pine grove soil.</title>
        <authorList>
            <person name="Roh S.G."/>
            <person name="Park S."/>
            <person name="Kim M.-K."/>
            <person name="Yun B.-R."/>
            <person name="Park J."/>
            <person name="Kim M.J."/>
            <person name="Kim Y.S."/>
            <person name="Kim S.B."/>
        </authorList>
    </citation>
    <scope>NUCLEOTIDE SEQUENCE [LARGE SCALE GENOMIC DNA]</scope>
    <source>
        <strain evidence="7 8">MMS16-CNU450</strain>
    </source>
</reference>
<evidence type="ECO:0000259" key="6">
    <source>
        <dbReference type="Pfam" id="PF02518"/>
    </source>
</evidence>
<evidence type="ECO:0000256" key="4">
    <source>
        <dbReference type="ARBA" id="ARBA00022777"/>
    </source>
</evidence>
<dbReference type="EC" id="2.7.13.3" evidence="2"/>
<protein>
    <recommendedName>
        <fullName evidence="2">histidine kinase</fullName>
        <ecNumber evidence="2">2.7.13.3</ecNumber>
    </recommendedName>
</protein>
<evidence type="ECO:0000256" key="3">
    <source>
        <dbReference type="ARBA" id="ARBA00022679"/>
    </source>
</evidence>
<comment type="catalytic activity">
    <reaction evidence="1">
        <text>ATP + protein L-histidine = ADP + protein N-phospho-L-histidine.</text>
        <dbReference type="EC" id="2.7.13.3"/>
    </reaction>
</comment>
<dbReference type="Gene3D" id="3.30.565.10">
    <property type="entry name" value="Histidine kinase-like ATPase, C-terminal domain"/>
    <property type="match status" value="1"/>
</dbReference>
<evidence type="ECO:0000313" key="8">
    <source>
        <dbReference type="Proteomes" id="UP000248889"/>
    </source>
</evidence>
<keyword evidence="5" id="KW-0902">Two-component regulatory system</keyword>